<comment type="subcellular location">
    <subcellularLocation>
        <location evidence="2">Membrane</location>
        <topology evidence="2">Multi-pass membrane protein</topology>
    </subcellularLocation>
</comment>
<gene>
    <name evidence="14" type="primary">sdhC</name>
    <name evidence="14" type="ORF">DLJ53_01905</name>
</gene>
<keyword evidence="15" id="KW-1185">Reference proteome</keyword>
<dbReference type="PROSITE" id="PS01000">
    <property type="entry name" value="SDH_CYT_1"/>
    <property type="match status" value="1"/>
</dbReference>
<keyword evidence="6 13" id="KW-0812">Transmembrane</keyword>
<evidence type="ECO:0000313" key="14">
    <source>
        <dbReference type="EMBL" id="RAI03298.1"/>
    </source>
</evidence>
<evidence type="ECO:0000313" key="15">
    <source>
        <dbReference type="Proteomes" id="UP000249590"/>
    </source>
</evidence>
<evidence type="ECO:0000256" key="12">
    <source>
        <dbReference type="PIRSR" id="PIRSR000178-1"/>
    </source>
</evidence>
<dbReference type="PROSITE" id="PS01001">
    <property type="entry name" value="SDH_CYT_2"/>
    <property type="match status" value="1"/>
</dbReference>
<dbReference type="Proteomes" id="UP000249590">
    <property type="component" value="Unassembled WGS sequence"/>
</dbReference>
<comment type="cofactor">
    <cofactor evidence="12">
        <name>heme</name>
        <dbReference type="ChEBI" id="CHEBI:30413"/>
    </cofactor>
    <text evidence="12">The heme is bound between the two transmembrane subunits.</text>
</comment>
<feature type="transmembrane region" description="Helical" evidence="13">
    <location>
        <begin position="72"/>
        <end position="90"/>
    </location>
</feature>
<feature type="binding site" description="axial binding residue" evidence="12">
    <location>
        <position position="88"/>
    </location>
    <ligand>
        <name>heme</name>
        <dbReference type="ChEBI" id="CHEBI:30413"/>
        <note>ligand shared with second transmembrane subunit</note>
    </ligand>
    <ligandPart>
        <name>Fe</name>
        <dbReference type="ChEBI" id="CHEBI:18248"/>
    </ligandPart>
</feature>
<dbReference type="PIRSF" id="PIRSF000178">
    <property type="entry name" value="SDH_cyt_b560"/>
    <property type="match status" value="1"/>
</dbReference>
<evidence type="ECO:0000256" key="6">
    <source>
        <dbReference type="ARBA" id="ARBA00022692"/>
    </source>
</evidence>
<keyword evidence="5 12" id="KW-0349">Heme</keyword>
<dbReference type="RefSeq" id="WP_111341845.1">
    <property type="nucleotide sequence ID" value="NZ_JAIWKD010000001.1"/>
</dbReference>
<evidence type="ECO:0000256" key="7">
    <source>
        <dbReference type="ARBA" id="ARBA00022723"/>
    </source>
</evidence>
<dbReference type="EMBL" id="QHHQ01000001">
    <property type="protein sequence ID" value="RAI03298.1"/>
    <property type="molecule type" value="Genomic_DNA"/>
</dbReference>
<dbReference type="PANTHER" id="PTHR10978">
    <property type="entry name" value="SUCCINATE DEHYDROGENASE CYTOCHROME B560 SUBUNIT"/>
    <property type="match status" value="1"/>
</dbReference>
<dbReference type="Pfam" id="PF01127">
    <property type="entry name" value="Sdh_cyt"/>
    <property type="match status" value="1"/>
</dbReference>
<protein>
    <recommendedName>
        <fullName evidence="4">Succinate dehydrogenase cytochrome b556 subunit</fullName>
    </recommendedName>
</protein>
<feature type="transmembrane region" description="Helical" evidence="13">
    <location>
        <begin position="111"/>
        <end position="133"/>
    </location>
</feature>
<evidence type="ECO:0000256" key="5">
    <source>
        <dbReference type="ARBA" id="ARBA00022617"/>
    </source>
</evidence>
<keyword evidence="9 12" id="KW-0408">Iron</keyword>
<evidence type="ECO:0000256" key="3">
    <source>
        <dbReference type="ARBA" id="ARBA00007244"/>
    </source>
</evidence>
<evidence type="ECO:0000256" key="9">
    <source>
        <dbReference type="ARBA" id="ARBA00023004"/>
    </source>
</evidence>
<keyword evidence="7 12" id="KW-0479">Metal-binding</keyword>
<comment type="caution">
    <text evidence="14">The sequence shown here is derived from an EMBL/GenBank/DDBJ whole genome shotgun (WGS) entry which is preliminary data.</text>
</comment>
<dbReference type="InterPro" id="IPR034804">
    <property type="entry name" value="SQR/QFR_C/D"/>
</dbReference>
<dbReference type="Gene3D" id="1.20.1300.10">
    <property type="entry name" value="Fumarate reductase/succinate dehydrogenase, transmembrane subunit"/>
    <property type="match status" value="1"/>
</dbReference>
<comment type="similarity">
    <text evidence="3">Belongs to the cytochrome b560 family.</text>
</comment>
<accession>A0A8B2NSW6</accession>
<dbReference type="GO" id="GO:0009055">
    <property type="term" value="F:electron transfer activity"/>
    <property type="evidence" value="ECO:0007669"/>
    <property type="project" value="InterPro"/>
</dbReference>
<dbReference type="CDD" id="cd03499">
    <property type="entry name" value="SQR_TypeC_SdhC"/>
    <property type="match status" value="1"/>
</dbReference>
<proteinExistence type="inferred from homology"/>
<reference evidence="14 15" key="1">
    <citation type="submission" date="2018-05" db="EMBL/GenBank/DDBJ databases">
        <title>Acuticoccus sediminis sp. nov., isolated from deep-sea sediment of Indian Ocean.</title>
        <authorList>
            <person name="Liu X."/>
            <person name="Lai Q."/>
            <person name="Du Y."/>
            <person name="Sun F."/>
            <person name="Zhang X."/>
            <person name="Wang S."/>
            <person name="Shao Z."/>
        </authorList>
    </citation>
    <scope>NUCLEOTIDE SEQUENCE [LARGE SCALE GENOMIC DNA]</scope>
    <source>
        <strain evidence="14 15">PTG4-2</strain>
    </source>
</reference>
<evidence type="ECO:0000256" key="4">
    <source>
        <dbReference type="ARBA" id="ARBA00020076"/>
    </source>
</evidence>
<dbReference type="InterPro" id="IPR018495">
    <property type="entry name" value="Succ_DH_cyt_bsu_CS"/>
</dbReference>
<dbReference type="GO" id="GO:0006099">
    <property type="term" value="P:tricarboxylic acid cycle"/>
    <property type="evidence" value="ECO:0007669"/>
    <property type="project" value="InterPro"/>
</dbReference>
<dbReference type="InterPro" id="IPR014314">
    <property type="entry name" value="Succ_DH_cytb556"/>
</dbReference>
<evidence type="ECO:0000256" key="1">
    <source>
        <dbReference type="ARBA" id="ARBA00004050"/>
    </source>
</evidence>
<comment type="subunit">
    <text evidence="11">Part of an enzyme complex containing four subunits: a flavoprotein, an iron-sulfur protein, plus two membrane-anchoring proteins, SdhC and SdhD. The complex can form homotrimers.</text>
</comment>
<dbReference type="GO" id="GO:0046872">
    <property type="term" value="F:metal ion binding"/>
    <property type="evidence" value="ECO:0007669"/>
    <property type="project" value="UniProtKB-KW"/>
</dbReference>
<dbReference type="NCBIfam" id="TIGR02970">
    <property type="entry name" value="succ_dehyd_cytB"/>
    <property type="match status" value="1"/>
</dbReference>
<keyword evidence="8 13" id="KW-1133">Transmembrane helix</keyword>
<dbReference type="GO" id="GO:0016020">
    <property type="term" value="C:membrane"/>
    <property type="evidence" value="ECO:0007669"/>
    <property type="project" value="UniProtKB-SubCell"/>
</dbReference>
<comment type="function">
    <text evidence="1">Membrane-anchoring subunit of succinate dehydrogenase (SDH).</text>
</comment>
<dbReference type="InterPro" id="IPR000701">
    <property type="entry name" value="SuccDH_FuR_B_TM-su"/>
</dbReference>
<dbReference type="AlphaFoldDB" id="A0A8B2NSW6"/>
<evidence type="ECO:0000256" key="11">
    <source>
        <dbReference type="ARBA" id="ARBA00025912"/>
    </source>
</evidence>
<evidence type="ECO:0000256" key="8">
    <source>
        <dbReference type="ARBA" id="ARBA00022989"/>
    </source>
</evidence>
<sequence length="136" mass="14959">MASADTEVSRRPRPLSPHLSIYRPIVTMVMSIMHRVTGMMNVAGLVLVVAYLLALAAGPEAYATANGIYSSFLGRIILVAFTWSLIHHLLGGLRHFIWDAGKGFGEERYNLAWMTVTGSILITTALWAFVVVLENI</sequence>
<evidence type="ECO:0000256" key="2">
    <source>
        <dbReference type="ARBA" id="ARBA00004141"/>
    </source>
</evidence>
<dbReference type="PANTHER" id="PTHR10978:SF5">
    <property type="entry name" value="SUCCINATE DEHYDROGENASE CYTOCHROME B560 SUBUNIT, MITOCHONDRIAL"/>
    <property type="match status" value="1"/>
</dbReference>
<dbReference type="OrthoDB" id="9799441at2"/>
<evidence type="ECO:0000256" key="13">
    <source>
        <dbReference type="SAM" id="Phobius"/>
    </source>
</evidence>
<name>A0A8B2NSW6_9HYPH</name>
<organism evidence="14 15">
    <name type="scientific">Acuticoccus sediminis</name>
    <dbReference type="NCBI Taxonomy" id="2184697"/>
    <lineage>
        <taxon>Bacteria</taxon>
        <taxon>Pseudomonadati</taxon>
        <taxon>Pseudomonadota</taxon>
        <taxon>Alphaproteobacteria</taxon>
        <taxon>Hyphomicrobiales</taxon>
        <taxon>Amorphaceae</taxon>
        <taxon>Acuticoccus</taxon>
    </lineage>
</organism>
<dbReference type="SUPFAM" id="SSF81343">
    <property type="entry name" value="Fumarate reductase respiratory complex transmembrane subunits"/>
    <property type="match status" value="1"/>
</dbReference>
<keyword evidence="10 13" id="KW-0472">Membrane</keyword>
<evidence type="ECO:0000256" key="10">
    <source>
        <dbReference type="ARBA" id="ARBA00023136"/>
    </source>
</evidence>